<sequence>MTGTITIPTGERAIIRVFTLDMRPEQVKFLSETGALEQVLGIEEMNRDQIEIFSTDDLEELGLTGYLIEGCGLSPEEIDPQSDVLSAIKGDVLLIRSRAFGGRETRLNPADQIQLVATLSEPSTNWSGTPIETASAQLYSATKQSPRAARARARRIGFTLFAVMMALITIVLLLLVF</sequence>
<keyword evidence="1" id="KW-1133">Transmembrane helix</keyword>
<protein>
    <submittedName>
        <fullName evidence="2">Uncharacterized protein</fullName>
    </submittedName>
</protein>
<evidence type="ECO:0000256" key="1">
    <source>
        <dbReference type="SAM" id="Phobius"/>
    </source>
</evidence>
<proteinExistence type="predicted"/>
<evidence type="ECO:0000313" key="3">
    <source>
        <dbReference type="Proteomes" id="UP001623232"/>
    </source>
</evidence>
<accession>A0ABZ2XUV4</accession>
<keyword evidence="1" id="KW-0812">Transmembrane</keyword>
<feature type="transmembrane region" description="Helical" evidence="1">
    <location>
        <begin position="156"/>
        <end position="176"/>
    </location>
</feature>
<dbReference type="EMBL" id="CP123584">
    <property type="protein sequence ID" value="WZK89888.1"/>
    <property type="molecule type" value="Genomic_DNA"/>
</dbReference>
<dbReference type="RefSeq" id="WP_406648360.1">
    <property type="nucleotide sequence ID" value="NZ_CP123584.1"/>
</dbReference>
<dbReference type="Proteomes" id="UP001623232">
    <property type="component" value="Chromosome"/>
</dbReference>
<keyword evidence="3" id="KW-1185">Reference proteome</keyword>
<reference evidence="2 3" key="1">
    <citation type="submission" date="2023-04" db="EMBL/GenBank/DDBJ databases">
        <title>Complete genome sequence of Alisedimentitalea scapharcae.</title>
        <authorList>
            <person name="Rong J.-C."/>
            <person name="Yi M.-L."/>
            <person name="Zhao Q."/>
        </authorList>
    </citation>
    <scope>NUCLEOTIDE SEQUENCE [LARGE SCALE GENOMIC DNA]</scope>
    <source>
        <strain evidence="2 3">KCTC 42119</strain>
    </source>
</reference>
<evidence type="ECO:0000313" key="2">
    <source>
        <dbReference type="EMBL" id="WZK89888.1"/>
    </source>
</evidence>
<gene>
    <name evidence="2" type="ORF">QEZ52_04895</name>
</gene>
<name>A0ABZ2XUV4_9RHOB</name>
<keyword evidence="1" id="KW-0472">Membrane</keyword>
<organism evidence="2 3">
    <name type="scientific">Aliisedimentitalea scapharcae</name>
    <dbReference type="NCBI Taxonomy" id="1524259"/>
    <lineage>
        <taxon>Bacteria</taxon>
        <taxon>Pseudomonadati</taxon>
        <taxon>Pseudomonadota</taxon>
        <taxon>Alphaproteobacteria</taxon>
        <taxon>Rhodobacterales</taxon>
        <taxon>Roseobacteraceae</taxon>
        <taxon>Aliisedimentitalea</taxon>
    </lineage>
</organism>